<keyword evidence="1" id="KW-0472">Membrane</keyword>
<keyword evidence="1" id="KW-0812">Transmembrane</keyword>
<sequence>MMPCTDCFTNVYYLCIVSFIHISSTSELTVLLTSSFSSSSFSSFSSFSSSSSSVILLFLVFLILILLCVFSSSSSLSSNSASSTFYCVLISIFIIIFVNFHIYKSNILLGSPQRKELSPFYNNFIKPFVQDPPCVTVKGISSPFIH</sequence>
<keyword evidence="1" id="KW-1133">Transmembrane helix</keyword>
<dbReference type="EMBL" id="HBUF01592622">
    <property type="protein sequence ID" value="CAG6773826.1"/>
    <property type="molecule type" value="Transcribed_RNA"/>
</dbReference>
<evidence type="ECO:0000313" key="2">
    <source>
        <dbReference type="EMBL" id="CAG6773826.1"/>
    </source>
</evidence>
<feature type="transmembrane region" description="Helical" evidence="1">
    <location>
        <begin position="12"/>
        <end position="33"/>
    </location>
</feature>
<proteinExistence type="predicted"/>
<organism evidence="2">
    <name type="scientific">Cacopsylla melanoneura</name>
    <dbReference type="NCBI Taxonomy" id="428564"/>
    <lineage>
        <taxon>Eukaryota</taxon>
        <taxon>Metazoa</taxon>
        <taxon>Ecdysozoa</taxon>
        <taxon>Arthropoda</taxon>
        <taxon>Hexapoda</taxon>
        <taxon>Insecta</taxon>
        <taxon>Pterygota</taxon>
        <taxon>Neoptera</taxon>
        <taxon>Paraneoptera</taxon>
        <taxon>Hemiptera</taxon>
        <taxon>Sternorrhyncha</taxon>
        <taxon>Psylloidea</taxon>
        <taxon>Psyllidae</taxon>
        <taxon>Psyllinae</taxon>
        <taxon>Cacopsylla</taxon>
    </lineage>
</organism>
<evidence type="ECO:0000256" key="1">
    <source>
        <dbReference type="SAM" id="Phobius"/>
    </source>
</evidence>
<name>A0A8D9B283_9HEMI</name>
<feature type="transmembrane region" description="Helical" evidence="1">
    <location>
        <begin position="53"/>
        <end position="72"/>
    </location>
</feature>
<reference evidence="2" key="1">
    <citation type="submission" date="2021-05" db="EMBL/GenBank/DDBJ databases">
        <authorList>
            <person name="Alioto T."/>
            <person name="Alioto T."/>
            <person name="Gomez Garrido J."/>
        </authorList>
    </citation>
    <scope>NUCLEOTIDE SEQUENCE</scope>
</reference>
<feature type="transmembrane region" description="Helical" evidence="1">
    <location>
        <begin position="84"/>
        <end position="103"/>
    </location>
</feature>
<protein>
    <submittedName>
        <fullName evidence="2">Uncharacterized protein</fullName>
    </submittedName>
</protein>
<dbReference type="AlphaFoldDB" id="A0A8D9B283"/>
<accession>A0A8D9B283</accession>